<dbReference type="InterPro" id="IPR008886">
    <property type="entry name" value="UPF0227/Esterase_YqiA"/>
</dbReference>
<dbReference type="Pfam" id="PF05728">
    <property type="entry name" value="UPF0227"/>
    <property type="match status" value="1"/>
</dbReference>
<dbReference type="InterPro" id="IPR029058">
    <property type="entry name" value="AB_hydrolase_fold"/>
</dbReference>
<evidence type="ECO:0000313" key="1">
    <source>
        <dbReference type="EMBL" id="PWW10585.1"/>
    </source>
</evidence>
<dbReference type="Gene3D" id="3.40.50.1820">
    <property type="entry name" value="alpha/beta hydrolase"/>
    <property type="match status" value="1"/>
</dbReference>
<reference evidence="1 2" key="1">
    <citation type="submission" date="2018-05" db="EMBL/GenBank/DDBJ databases">
        <title>Freshwater and sediment microbial communities from various areas in North America, analyzing microbe dynamics in response to fracking.</title>
        <authorList>
            <person name="Lamendella R."/>
        </authorList>
    </citation>
    <scope>NUCLEOTIDE SEQUENCE [LARGE SCALE GENOMIC DNA]</scope>
    <source>
        <strain evidence="1 2">125B1</strain>
    </source>
</reference>
<dbReference type="SUPFAM" id="SSF53474">
    <property type="entry name" value="alpha/beta-Hydrolases"/>
    <property type="match status" value="1"/>
</dbReference>
<dbReference type="AlphaFoldDB" id="A0A317Q498"/>
<evidence type="ECO:0008006" key="3">
    <source>
        <dbReference type="Google" id="ProtNLM"/>
    </source>
</evidence>
<dbReference type="EMBL" id="QGTT01000013">
    <property type="protein sequence ID" value="PWW10585.1"/>
    <property type="molecule type" value="Genomic_DNA"/>
</dbReference>
<dbReference type="Proteomes" id="UP000246964">
    <property type="component" value="Unassembled WGS sequence"/>
</dbReference>
<keyword evidence="2" id="KW-1185">Reference proteome</keyword>
<dbReference type="PANTHER" id="PTHR35602">
    <property type="entry name" value="ESTERASE YQIA-RELATED"/>
    <property type="match status" value="1"/>
</dbReference>
<proteinExistence type="predicted"/>
<name>A0A317Q498_9GAMM</name>
<sequence>MLLYIHGFESSPASLKAQQLQQFLAQHQAPAALLPQLPATMAAAKSMLDELIEQQPITAVMGSSLGGFWSHYVASRLAQQQRPARAVLINPAVAPQHWMPEHPIQRIHPCTHESYQLDAGDKRVLQQVEQQLDSALELLILLQRGDEQLDYRQAQNFYQSQRMIVESGGDHSFVDFPRYLAAALEFLSVL</sequence>
<accession>A0A317Q498</accession>
<dbReference type="RefSeq" id="WP_181394941.1">
    <property type="nucleotide sequence ID" value="NZ_QGTT01000013.1"/>
</dbReference>
<organism evidence="1 2">
    <name type="scientific">Pseudidiomarina maritima</name>
    <dbReference type="NCBI Taxonomy" id="519453"/>
    <lineage>
        <taxon>Bacteria</taxon>
        <taxon>Pseudomonadati</taxon>
        <taxon>Pseudomonadota</taxon>
        <taxon>Gammaproteobacteria</taxon>
        <taxon>Alteromonadales</taxon>
        <taxon>Idiomarinaceae</taxon>
        <taxon>Pseudidiomarina</taxon>
    </lineage>
</organism>
<comment type="caution">
    <text evidence="1">The sequence shown here is derived from an EMBL/GenBank/DDBJ whole genome shotgun (WGS) entry which is preliminary data.</text>
</comment>
<protein>
    <recommendedName>
        <fullName evidence="3">Esterase</fullName>
    </recommendedName>
</protein>
<gene>
    <name evidence="1" type="ORF">DET45_11317</name>
</gene>
<dbReference type="PANTHER" id="PTHR35602:SF3">
    <property type="entry name" value="ESTERASE YQIA"/>
    <property type="match status" value="1"/>
</dbReference>
<evidence type="ECO:0000313" key="2">
    <source>
        <dbReference type="Proteomes" id="UP000246964"/>
    </source>
</evidence>